<gene>
    <name evidence="1" type="ORF">DIABBA_LOCUS3733</name>
</gene>
<dbReference type="GO" id="GO:0005737">
    <property type="term" value="C:cytoplasm"/>
    <property type="evidence" value="ECO:0007669"/>
    <property type="project" value="TreeGrafter"/>
</dbReference>
<protein>
    <recommendedName>
        <fullName evidence="3">MSP domain-containing protein</fullName>
    </recommendedName>
</protein>
<dbReference type="EMBL" id="OU898277">
    <property type="protein sequence ID" value="CAG9829991.1"/>
    <property type="molecule type" value="Genomic_DNA"/>
</dbReference>
<name>A0A9N9X741_DIABA</name>
<organism evidence="1 2">
    <name type="scientific">Diabrotica balteata</name>
    <name type="common">Banded cucumber beetle</name>
    <dbReference type="NCBI Taxonomy" id="107213"/>
    <lineage>
        <taxon>Eukaryota</taxon>
        <taxon>Metazoa</taxon>
        <taxon>Ecdysozoa</taxon>
        <taxon>Arthropoda</taxon>
        <taxon>Hexapoda</taxon>
        <taxon>Insecta</taxon>
        <taxon>Pterygota</taxon>
        <taxon>Neoptera</taxon>
        <taxon>Endopterygota</taxon>
        <taxon>Coleoptera</taxon>
        <taxon>Polyphaga</taxon>
        <taxon>Cucujiformia</taxon>
        <taxon>Chrysomeloidea</taxon>
        <taxon>Chrysomelidae</taxon>
        <taxon>Galerucinae</taxon>
        <taxon>Diabroticina</taxon>
        <taxon>Diabroticites</taxon>
        <taxon>Diabrotica</taxon>
    </lineage>
</organism>
<dbReference type="Pfam" id="PF23316">
    <property type="entry name" value="Ig_DLEC1_6th"/>
    <property type="match status" value="1"/>
</dbReference>
<dbReference type="GO" id="GO:0015631">
    <property type="term" value="F:tubulin binding"/>
    <property type="evidence" value="ECO:0007669"/>
    <property type="project" value="TreeGrafter"/>
</dbReference>
<sequence>MFKNNKKIAPGMSVIATITFRPKIYKTVTDTIRFKNNTGEIVEVQIIASRDVPKLITCIFKSSNTNLLASNNLKPGFKEKRREALNSTIDCGSCLVSQYVLVSMILENRGITGKFFFITEDDWFFQNINDVSSCMELFKGDFWIYPTFFEVCNQEIVEVNIIFQPTKPGLHAETLYLMCDNNTFQEIELVGDAVEFSESLIEINVPPEVTEISSKQNYTVFFGLTFIETIKSFNVMVKNKSSACLSCEWRFKNKDSKNLINLPEEWIIQKKFYPILKPYSTTEFEFDVHIIPEKIGYHSIFFCFYITNVPYISLKENEDFVVIERTDICGKTLSKAVDVLISQIEVCVLIQLDGDETRCLCDEAEQSPQRKQKMYFSYPILNFGILPSGIDVQKEFYVINSSDQNLSWQIWEIKYDIDCQPYMQINRESENLSEAYGTCNACESYKLLYKISNQGVQSYVSFLVLISVTEQNIAVVEDICVIIYEVINFKIKITSKYLSLPILYSAEIIYSGIPTDLELFVENLSPITGYFQFLSPIGDDAAKMIIELTPRSSIIKPYQTITIKVQLTCMETGFFQDTYIPCFIGLGQEPVIVKVICAVDGPRVIYHLPRDNKNFKNIVWPPIFYYNYDLAVGPRDERLIHEEYNNSAYQSDKVRKELNQDVIKLNFTTDEHEIKVPLECRNNLKSTEGEEDCQNKSSTSIFSGIADQNLEYLLRQGSDESLFLHEDVIEIRNIQTFTATRISIYIENISPISVIYNIQSRNFYYHKNVDHTAVRQKQKNIVDLCKDTPHGIVVQPDIQEDQIEGYCALRIDFWIYANTFGIYTEEIIVEVSEIPDYHFSMIIEVVGCPVQIPLALNCITECPTIRFGSVAFHSENINRKIKIMNVSAIPVQIIWYPFNNKLNEKYINEEQPFTILFHMFGDNCSEKIAEIVVLDKYFGEYCGGFCDVEQRETYINPHSEAFINIRIKPTYFKEESEDINIVNYLLGLINIDSQYTKCVNYYYRKTDPNVHQVQIQVQTRLEAPTLQLDFSEQTKNSLHVYANDILLKNQYDHHKYVVLRNTSGVEFEVDMYVDSPFYFKKSKQERFDRITMELTGGSAREVHMYCQFTPNDILDLSPLIYSTEKENSNPRNQKRILDEEKALTKDDENKIISITKTLTIRYRQHVKKFPMEISIHYPNISVTPFFVDYSNVLLNQANKNMITVFNHTGCVVKFEIRKSRNANSFVITPHYGEIPASTGKLKQFVNIFIYFCATECKKYSESLRIVTNIPDYFIEVPLKGVGSINEKFCINYKI</sequence>
<dbReference type="InterPro" id="IPR013783">
    <property type="entry name" value="Ig-like_fold"/>
</dbReference>
<dbReference type="OrthoDB" id="2115465at2759"/>
<dbReference type="PANTHER" id="PTHR46348:SF1">
    <property type="entry name" value="DELETED IN LUNG AND ESOPHAGEAL CANCER PROTEIN 1"/>
    <property type="match status" value="1"/>
</dbReference>
<dbReference type="InterPro" id="IPR033304">
    <property type="entry name" value="DLEC1"/>
</dbReference>
<evidence type="ECO:0008006" key="3">
    <source>
        <dbReference type="Google" id="ProtNLM"/>
    </source>
</evidence>
<dbReference type="PANTHER" id="PTHR46348">
    <property type="entry name" value="DELETED IN LUNG AND ESOPHAGEAL CANCER PROTEIN 1"/>
    <property type="match status" value="1"/>
</dbReference>
<keyword evidence="2" id="KW-1185">Reference proteome</keyword>
<dbReference type="Gene3D" id="2.60.40.10">
    <property type="entry name" value="Immunoglobulins"/>
    <property type="match status" value="2"/>
</dbReference>
<evidence type="ECO:0000313" key="2">
    <source>
        <dbReference type="Proteomes" id="UP001153709"/>
    </source>
</evidence>
<dbReference type="GO" id="GO:0008285">
    <property type="term" value="P:negative regulation of cell population proliferation"/>
    <property type="evidence" value="ECO:0007669"/>
    <property type="project" value="InterPro"/>
</dbReference>
<evidence type="ECO:0000313" key="1">
    <source>
        <dbReference type="EMBL" id="CAG9829991.1"/>
    </source>
</evidence>
<proteinExistence type="predicted"/>
<accession>A0A9N9X741</accession>
<dbReference type="GO" id="GO:0005929">
    <property type="term" value="C:cilium"/>
    <property type="evidence" value="ECO:0007669"/>
    <property type="project" value="TreeGrafter"/>
</dbReference>
<dbReference type="Proteomes" id="UP001153709">
    <property type="component" value="Chromosome 2"/>
</dbReference>
<reference evidence="1" key="1">
    <citation type="submission" date="2022-01" db="EMBL/GenBank/DDBJ databases">
        <authorList>
            <person name="King R."/>
        </authorList>
    </citation>
    <scope>NUCLEOTIDE SEQUENCE</scope>
</reference>